<sequence length="169" mass="19028">MLGIGKFLSRTNAGFPQLWKGARIPAVVGRITRLGVGRRQPSRKWLVADNPKDPANIQIIQVSPSYFYLCLFPISASTDVRSKYSRNMLAHSANATTIEKSSRLIHGGFKRRHPKIWIASTFWIRIRPRVIPPGDADATTIEYLSYTEERSEPLFSAIVDRGSCHSSQM</sequence>
<dbReference type="Proteomes" id="UP000054565">
    <property type="component" value="Unassembled WGS sequence"/>
</dbReference>
<accession>A0A0J6YHC0</accession>
<evidence type="ECO:0000313" key="2">
    <source>
        <dbReference type="Proteomes" id="UP000054565"/>
    </source>
</evidence>
<organism evidence="1 2">
    <name type="scientific">Coccidioides immitis RMSCC 2394</name>
    <dbReference type="NCBI Taxonomy" id="404692"/>
    <lineage>
        <taxon>Eukaryota</taxon>
        <taxon>Fungi</taxon>
        <taxon>Dikarya</taxon>
        <taxon>Ascomycota</taxon>
        <taxon>Pezizomycotina</taxon>
        <taxon>Eurotiomycetes</taxon>
        <taxon>Eurotiomycetidae</taxon>
        <taxon>Onygenales</taxon>
        <taxon>Onygenaceae</taxon>
        <taxon>Coccidioides</taxon>
    </lineage>
</organism>
<evidence type="ECO:0000313" key="1">
    <source>
        <dbReference type="EMBL" id="KMP08071.1"/>
    </source>
</evidence>
<reference evidence="2" key="1">
    <citation type="journal article" date="2010" name="Genome Res.">
        <title>Population genomic sequencing of Coccidioides fungi reveals recent hybridization and transposon control.</title>
        <authorList>
            <person name="Neafsey D.E."/>
            <person name="Barker B.M."/>
            <person name="Sharpton T.J."/>
            <person name="Stajich J.E."/>
            <person name="Park D.J."/>
            <person name="Whiston E."/>
            <person name="Hung C.-Y."/>
            <person name="McMahan C."/>
            <person name="White J."/>
            <person name="Sykes S."/>
            <person name="Heiman D."/>
            <person name="Young S."/>
            <person name="Zeng Q."/>
            <person name="Abouelleil A."/>
            <person name="Aftuck L."/>
            <person name="Bessette D."/>
            <person name="Brown A."/>
            <person name="FitzGerald M."/>
            <person name="Lui A."/>
            <person name="Macdonald J.P."/>
            <person name="Priest M."/>
            <person name="Orbach M.J."/>
            <person name="Galgiani J.N."/>
            <person name="Kirkland T.N."/>
            <person name="Cole G.T."/>
            <person name="Birren B.W."/>
            <person name="Henn M.R."/>
            <person name="Taylor J.W."/>
            <person name="Rounsley S.D."/>
        </authorList>
    </citation>
    <scope>NUCLEOTIDE SEQUENCE [LARGE SCALE GENOMIC DNA]</scope>
    <source>
        <strain evidence="2">RMSCC 2394</strain>
    </source>
</reference>
<protein>
    <submittedName>
        <fullName evidence="1">Uncharacterized protein</fullName>
    </submittedName>
</protein>
<gene>
    <name evidence="1" type="ORF">CIRG_07752</name>
</gene>
<proteinExistence type="predicted"/>
<dbReference type="EMBL" id="DS028097">
    <property type="protein sequence ID" value="KMP08071.1"/>
    <property type="molecule type" value="Genomic_DNA"/>
</dbReference>
<dbReference type="AlphaFoldDB" id="A0A0J6YHC0"/>
<name>A0A0J6YHC0_COCIT</name>